<dbReference type="InterPro" id="IPR001387">
    <property type="entry name" value="Cro/C1-type_HTH"/>
</dbReference>
<keyword evidence="3" id="KW-1185">Reference proteome</keyword>
<reference evidence="2" key="1">
    <citation type="journal article" date="2022" name="Int. J. Syst. Evol. Microbiol.">
        <title>Apilactobacillus apisilvae sp. nov., Nicolia spurrieriana gen. nov. sp. nov., Bombilactobacillus folatiphilus sp. nov. and Bombilactobacillus thymidiniphilus sp. nov., four new lactic acid bacterial isolates from stingless bees Tetragonula carbonaria and Austroplebeia australis.</title>
        <authorList>
            <person name="Oliphant S.A."/>
            <person name="Watson-Haigh N.S."/>
            <person name="Sumby K.M."/>
            <person name="Gardner J."/>
            <person name="Groom S."/>
            <person name="Jiranek V."/>
        </authorList>
    </citation>
    <scope>NUCLEOTIDE SEQUENCE</scope>
    <source>
        <strain evidence="2">SG4_D2</strain>
    </source>
</reference>
<dbReference type="Gene3D" id="1.10.260.40">
    <property type="entry name" value="lambda repressor-like DNA-binding domains"/>
    <property type="match status" value="1"/>
</dbReference>
<dbReference type="Proteomes" id="UP000831495">
    <property type="component" value="Chromosome"/>
</dbReference>
<name>A0ABY4P7I8_9LACO</name>
<dbReference type="SUPFAM" id="SSF47413">
    <property type="entry name" value="lambda repressor-like DNA-binding domains"/>
    <property type="match status" value="1"/>
</dbReference>
<dbReference type="RefSeq" id="WP_249513820.1">
    <property type="nucleotide sequence ID" value="NZ_CP093366.1"/>
</dbReference>
<protein>
    <submittedName>
        <fullName evidence="2">Helix-turn-helix domain-containing protein</fullName>
    </submittedName>
</protein>
<evidence type="ECO:0000313" key="3">
    <source>
        <dbReference type="Proteomes" id="UP000831495"/>
    </source>
</evidence>
<dbReference type="PROSITE" id="PS50943">
    <property type="entry name" value="HTH_CROC1"/>
    <property type="match status" value="1"/>
</dbReference>
<organism evidence="2 3">
    <name type="scientific">Bombilactobacillus folatiphilus</name>
    <dbReference type="NCBI Taxonomy" id="2923362"/>
    <lineage>
        <taxon>Bacteria</taxon>
        <taxon>Bacillati</taxon>
        <taxon>Bacillota</taxon>
        <taxon>Bacilli</taxon>
        <taxon>Lactobacillales</taxon>
        <taxon>Lactobacillaceae</taxon>
        <taxon>Bombilactobacillus</taxon>
    </lineage>
</organism>
<sequence>MARIDKKTLKEIYVHPQTKLKALRINNGLTTAEMAELIGLKNRRQYEQKERGKAPFHDYEMYIISHKFHVSIKHLFYDWDT</sequence>
<accession>A0ABY4P7I8</accession>
<dbReference type="InterPro" id="IPR010982">
    <property type="entry name" value="Lambda_DNA-bd_dom_sf"/>
</dbReference>
<dbReference type="CDD" id="cd00093">
    <property type="entry name" value="HTH_XRE"/>
    <property type="match status" value="1"/>
</dbReference>
<feature type="domain" description="HTH cro/C1-type" evidence="1">
    <location>
        <begin position="20"/>
        <end position="75"/>
    </location>
</feature>
<evidence type="ECO:0000259" key="1">
    <source>
        <dbReference type="PROSITE" id="PS50943"/>
    </source>
</evidence>
<proteinExistence type="predicted"/>
<gene>
    <name evidence="2" type="ORF">MOO45_04815</name>
</gene>
<dbReference type="EMBL" id="CP093366">
    <property type="protein sequence ID" value="UQS81550.1"/>
    <property type="molecule type" value="Genomic_DNA"/>
</dbReference>
<evidence type="ECO:0000313" key="2">
    <source>
        <dbReference type="EMBL" id="UQS81550.1"/>
    </source>
</evidence>